<evidence type="ECO:0000313" key="2">
    <source>
        <dbReference type="Proteomes" id="UP001177021"/>
    </source>
</evidence>
<gene>
    <name evidence="1" type="ORF">MILVUS5_LOCUS31114</name>
</gene>
<reference evidence="1" key="1">
    <citation type="submission" date="2023-10" db="EMBL/GenBank/DDBJ databases">
        <authorList>
            <person name="Rodriguez Cubillos JULIANA M."/>
            <person name="De Vega J."/>
        </authorList>
    </citation>
    <scope>NUCLEOTIDE SEQUENCE</scope>
</reference>
<name>A0ACB0LGE0_TRIPR</name>
<dbReference type="Proteomes" id="UP001177021">
    <property type="component" value="Unassembled WGS sequence"/>
</dbReference>
<keyword evidence="2" id="KW-1185">Reference proteome</keyword>
<proteinExistence type="predicted"/>
<organism evidence="1 2">
    <name type="scientific">Trifolium pratense</name>
    <name type="common">Red clover</name>
    <dbReference type="NCBI Taxonomy" id="57577"/>
    <lineage>
        <taxon>Eukaryota</taxon>
        <taxon>Viridiplantae</taxon>
        <taxon>Streptophyta</taxon>
        <taxon>Embryophyta</taxon>
        <taxon>Tracheophyta</taxon>
        <taxon>Spermatophyta</taxon>
        <taxon>Magnoliopsida</taxon>
        <taxon>eudicotyledons</taxon>
        <taxon>Gunneridae</taxon>
        <taxon>Pentapetalae</taxon>
        <taxon>rosids</taxon>
        <taxon>fabids</taxon>
        <taxon>Fabales</taxon>
        <taxon>Fabaceae</taxon>
        <taxon>Papilionoideae</taxon>
        <taxon>50 kb inversion clade</taxon>
        <taxon>NPAAA clade</taxon>
        <taxon>Hologalegina</taxon>
        <taxon>IRL clade</taxon>
        <taxon>Trifolieae</taxon>
        <taxon>Trifolium</taxon>
    </lineage>
</organism>
<protein>
    <submittedName>
        <fullName evidence="1">Uncharacterized protein</fullName>
    </submittedName>
</protein>
<accession>A0ACB0LGE0</accession>
<evidence type="ECO:0000313" key="1">
    <source>
        <dbReference type="EMBL" id="CAJ2666302.1"/>
    </source>
</evidence>
<dbReference type="EMBL" id="CASHSV030000513">
    <property type="protein sequence ID" value="CAJ2666302.1"/>
    <property type="molecule type" value="Genomic_DNA"/>
</dbReference>
<sequence length="51" mass="5739">MRTKLNSQIIISDPQAQEEASCWKWIKPPSQNIIAERSGEPKARSSNKATI</sequence>
<comment type="caution">
    <text evidence="1">The sequence shown here is derived from an EMBL/GenBank/DDBJ whole genome shotgun (WGS) entry which is preliminary data.</text>
</comment>